<keyword evidence="3" id="KW-1185">Reference proteome</keyword>
<dbReference type="InterPro" id="IPR011008">
    <property type="entry name" value="Dimeric_a/b-barrel"/>
</dbReference>
<proteinExistence type="predicted"/>
<evidence type="ECO:0000313" key="2">
    <source>
        <dbReference type="EMBL" id="MFC7303688.1"/>
    </source>
</evidence>
<keyword evidence="2" id="KW-0503">Monooxygenase</keyword>
<dbReference type="RefSeq" id="WP_381827173.1">
    <property type="nucleotide sequence ID" value="NZ_JBHTCF010000002.1"/>
</dbReference>
<dbReference type="EC" id="1.14.-.-" evidence="2"/>
<dbReference type="SUPFAM" id="SSF54909">
    <property type="entry name" value="Dimeric alpha+beta barrel"/>
    <property type="match status" value="2"/>
</dbReference>
<dbReference type="Gene3D" id="3.30.70.100">
    <property type="match status" value="2"/>
</dbReference>
<evidence type="ECO:0000259" key="1">
    <source>
        <dbReference type="Pfam" id="PF03992"/>
    </source>
</evidence>
<dbReference type="Pfam" id="PF03992">
    <property type="entry name" value="ABM"/>
    <property type="match status" value="1"/>
</dbReference>
<gene>
    <name evidence="2" type="ORF">ACFQVC_05585</name>
</gene>
<reference evidence="3" key="1">
    <citation type="journal article" date="2019" name="Int. J. Syst. Evol. Microbiol.">
        <title>The Global Catalogue of Microorganisms (GCM) 10K type strain sequencing project: providing services to taxonomists for standard genome sequencing and annotation.</title>
        <authorList>
            <consortium name="The Broad Institute Genomics Platform"/>
            <consortium name="The Broad Institute Genome Sequencing Center for Infectious Disease"/>
            <person name="Wu L."/>
            <person name="Ma J."/>
        </authorList>
    </citation>
    <scope>NUCLEOTIDE SEQUENCE [LARGE SCALE GENOMIC DNA]</scope>
    <source>
        <strain evidence="3">SYNS20</strain>
    </source>
</reference>
<evidence type="ECO:0000313" key="3">
    <source>
        <dbReference type="Proteomes" id="UP001596523"/>
    </source>
</evidence>
<keyword evidence="2" id="KW-0560">Oxidoreductase</keyword>
<protein>
    <submittedName>
        <fullName evidence="2">Antibiotic biosynthesis monooxygenase family protein</fullName>
        <ecNumber evidence="2">1.14.-.-</ecNumber>
    </submittedName>
</protein>
<dbReference type="EMBL" id="JBHTCF010000002">
    <property type="protein sequence ID" value="MFC7303688.1"/>
    <property type="molecule type" value="Genomic_DNA"/>
</dbReference>
<dbReference type="InterPro" id="IPR007138">
    <property type="entry name" value="ABM_dom"/>
</dbReference>
<organism evidence="2 3">
    <name type="scientific">Streptomyces monticola</name>
    <dbReference type="NCBI Taxonomy" id="2666263"/>
    <lineage>
        <taxon>Bacteria</taxon>
        <taxon>Bacillati</taxon>
        <taxon>Actinomycetota</taxon>
        <taxon>Actinomycetes</taxon>
        <taxon>Kitasatosporales</taxon>
        <taxon>Streptomycetaceae</taxon>
        <taxon>Streptomyces</taxon>
    </lineage>
</organism>
<accession>A0ABW2JCG8</accession>
<feature type="domain" description="ABM" evidence="1">
    <location>
        <begin position="127"/>
        <end position="193"/>
    </location>
</feature>
<sequence>MPLIKAHDGYLTVFNMFTTDSEEHHDRLLEEMQKIIDNGNGGRDFTGWLSSTLHAGQAALGTANYIQWRSLEDLENRYAGQDYKNETVPLFQEISTSVNLLKTEVVFSQHHPDLDRIEISPERDDWTVIIVMECAPQDQQALVDLLGRRDDWLPTVPGYRSHCICRGIDGTFIILYAQWASEAAYDAYHHMPETERPADQQEMRAAVDKLVTARRANTYRVVHSRSAQPAPSAR</sequence>
<name>A0ABW2JCG8_9ACTN</name>
<dbReference type="Proteomes" id="UP001596523">
    <property type="component" value="Unassembled WGS sequence"/>
</dbReference>
<comment type="caution">
    <text evidence="2">The sequence shown here is derived from an EMBL/GenBank/DDBJ whole genome shotgun (WGS) entry which is preliminary data.</text>
</comment>
<dbReference type="GO" id="GO:0004497">
    <property type="term" value="F:monooxygenase activity"/>
    <property type="evidence" value="ECO:0007669"/>
    <property type="project" value="UniProtKB-KW"/>
</dbReference>